<accession>A0A9P0A9E0</accession>
<dbReference type="PROSITE" id="PS50017">
    <property type="entry name" value="DEATH_DOMAIN"/>
    <property type="match status" value="1"/>
</dbReference>
<dbReference type="SUPFAM" id="SSF47986">
    <property type="entry name" value="DEATH domain"/>
    <property type="match status" value="1"/>
</dbReference>
<reference evidence="2" key="1">
    <citation type="submission" date="2021-12" db="EMBL/GenBank/DDBJ databases">
        <authorList>
            <person name="King R."/>
        </authorList>
    </citation>
    <scope>NUCLEOTIDE SEQUENCE</scope>
</reference>
<feature type="domain" description="Death" evidence="1">
    <location>
        <begin position="70"/>
        <end position="134"/>
    </location>
</feature>
<dbReference type="Proteomes" id="UP001152759">
    <property type="component" value="Chromosome 3"/>
</dbReference>
<dbReference type="InterPro" id="IPR000488">
    <property type="entry name" value="Death_dom"/>
</dbReference>
<evidence type="ECO:0000313" key="3">
    <source>
        <dbReference type="Proteomes" id="UP001152759"/>
    </source>
</evidence>
<dbReference type="Gene3D" id="1.10.533.10">
    <property type="entry name" value="Death Domain, Fas"/>
    <property type="match status" value="1"/>
</dbReference>
<dbReference type="GO" id="GO:0007165">
    <property type="term" value="P:signal transduction"/>
    <property type="evidence" value="ECO:0007669"/>
    <property type="project" value="InterPro"/>
</dbReference>
<dbReference type="InterPro" id="IPR011029">
    <property type="entry name" value="DEATH-like_dom_sf"/>
</dbReference>
<sequence length="289" mass="32589">MIARKNINRQLESLRNNLSTRVSDESYNVLLTRTVRIHASYLFHPVGQRVLQDICSTISSTGANSQINGWKDLASYLGLSFHQIGCIENYRYIDSTELVLMAFAQGENASLSEVLNNLLHIQRPDAVTKAQISITKMVDAVFILHNQNSHECTQNNEITRCGEFLLRPNNYSRIKQELPITLRELSVTEMPTPVVVKSPQPIIVPSIQSVALCQRSAPKPQSNSNLLNTNIERPSRKMRTVMLTFADDGKEVALRIAQRLRENRSESFPVGVLILDEQENLSVLILSYS</sequence>
<name>A0A9P0A9E0_BEMTA</name>
<keyword evidence="3" id="KW-1185">Reference proteome</keyword>
<organism evidence="2 3">
    <name type="scientific">Bemisia tabaci</name>
    <name type="common">Sweetpotato whitefly</name>
    <name type="synonym">Aleurodes tabaci</name>
    <dbReference type="NCBI Taxonomy" id="7038"/>
    <lineage>
        <taxon>Eukaryota</taxon>
        <taxon>Metazoa</taxon>
        <taxon>Ecdysozoa</taxon>
        <taxon>Arthropoda</taxon>
        <taxon>Hexapoda</taxon>
        <taxon>Insecta</taxon>
        <taxon>Pterygota</taxon>
        <taxon>Neoptera</taxon>
        <taxon>Paraneoptera</taxon>
        <taxon>Hemiptera</taxon>
        <taxon>Sternorrhyncha</taxon>
        <taxon>Aleyrodoidea</taxon>
        <taxon>Aleyrodidae</taxon>
        <taxon>Aleyrodinae</taxon>
        <taxon>Bemisia</taxon>
    </lineage>
</organism>
<protein>
    <recommendedName>
        <fullName evidence="1">Death domain-containing protein</fullName>
    </recommendedName>
</protein>
<evidence type="ECO:0000313" key="2">
    <source>
        <dbReference type="EMBL" id="CAH0387002.1"/>
    </source>
</evidence>
<gene>
    <name evidence="2" type="ORF">BEMITA_LOCUS6061</name>
</gene>
<proteinExistence type="predicted"/>
<dbReference type="AlphaFoldDB" id="A0A9P0A9E0"/>
<evidence type="ECO:0000259" key="1">
    <source>
        <dbReference type="PROSITE" id="PS50017"/>
    </source>
</evidence>
<dbReference type="EMBL" id="OU963864">
    <property type="protein sequence ID" value="CAH0387002.1"/>
    <property type="molecule type" value="Genomic_DNA"/>
</dbReference>